<sequence>MRKLLGSIVCLLFTTVLFAQKGQIFGKVVDQNGKALPLVTVTVFNALDTSIVTYRMTNEEGNFKIGNLPTDKDLRLLATYSGYEALRMNFNLTDGQSEMNFDTLKMVTTTKDLDEVVVISERPPVLIKKDTIEFNANAFKTLPNALVEDLLKKLPGVRVDANGNITVNGKPVNKILVDGKSFFGDDPKMASRNLPANAIDKVQVVDDKDQAMLNGDNNTNNVGKVVNITLKKGMKKGMFGKLYGGGGTKDRYEAGGIANIFRDTLQVSLLGYSNNLNRSGFSYGELMNAGGLQRSNSNQSSNSTSMWSSNNGSNIKVNGVSFGGNPGYGLATSSGAGININHSPDKKKSFFFQYFFGAVDTKKDVVSNIRQLNSDTTQTNNTLTNSRVKNFGHSFGTGFTLKPDTVTTVRFNANYVIGLERDRLLNTATTDNNFIGALSDGNYKQLNRINNYNYKHSFSWIKISKRNKERSFVITNQLSFSKNNQENQTNGQYHYYYPTAYDSVQNQMRTIGLPQTNATLGLIFKNPISKYFSFRLNARYKYFYVRNETNTNNALSESDPYTIFNSYLSGKFHRNANEVSIAQTLNYKNGKLTISPYVEEYLLFSDVNVSNITEPVKQDVRKLLPGVNVNYGTLNMSYGKDYNLPSYSYLLPIANNYDPYNVTNGNPYLKPILSDEYNISYNVADQKSNINVFLYGYMSIKDNDIIQKTTVDDQGVMSTNPINAKGSKSYYLNFNIDKDFKFGKNNSFKLSGGGSYSIDKSRLLYNADSSMQTTYSYYNWVGFHLNLNDVFEWDNSYNPGFNFTRYSSQSTFSNINVTTQNMVSNFVVRWPKHVIWENNFDYTYNSSLSTGAKKNLLVWTAAVNFTFLKDDRGVLKIMAYDIMDQNKRYVSLETTSNRITLLRGTMLPRYLMATFTYNIRSVGQKKKKVGGDSLFSF</sequence>
<reference evidence="3 4" key="1">
    <citation type="submission" date="2019-09" db="EMBL/GenBank/DDBJ databases">
        <title>Complete genome sequence of Arachidicoccus sp. B3-10 isolated from apple orchard soil.</title>
        <authorList>
            <person name="Kim H.S."/>
            <person name="Han K.-I."/>
            <person name="Suh M.K."/>
            <person name="Lee K.C."/>
            <person name="Eom M.K."/>
            <person name="Kim J.-S."/>
            <person name="Kang S.W."/>
            <person name="Sin Y."/>
            <person name="Lee J.-S."/>
        </authorList>
    </citation>
    <scope>NUCLEOTIDE SEQUENCE [LARGE SCALE GENOMIC DNA]</scope>
    <source>
        <strain evidence="3 4">B3-10</strain>
    </source>
</reference>
<proteinExistence type="predicted"/>
<keyword evidence="1" id="KW-0732">Signal</keyword>
<evidence type="ECO:0000313" key="3">
    <source>
        <dbReference type="EMBL" id="QES89904.1"/>
    </source>
</evidence>
<evidence type="ECO:0000256" key="1">
    <source>
        <dbReference type="SAM" id="SignalP"/>
    </source>
</evidence>
<dbReference type="SUPFAM" id="SSF49464">
    <property type="entry name" value="Carboxypeptidase regulatory domain-like"/>
    <property type="match status" value="1"/>
</dbReference>
<feature type="signal peptide" evidence="1">
    <location>
        <begin position="1"/>
        <end position="19"/>
    </location>
</feature>
<dbReference type="KEGG" id="arac:E0W69_014970"/>
<dbReference type="RefSeq" id="WP_131330861.1">
    <property type="nucleotide sequence ID" value="NZ_CP044016.1"/>
</dbReference>
<dbReference type="Pfam" id="PF14905">
    <property type="entry name" value="OMP_b-brl_3"/>
    <property type="match status" value="1"/>
</dbReference>
<feature type="chain" id="PRO_5024272294" evidence="1">
    <location>
        <begin position="20"/>
        <end position="937"/>
    </location>
</feature>
<dbReference type="InterPro" id="IPR041700">
    <property type="entry name" value="OMP_b-brl_3"/>
</dbReference>
<gene>
    <name evidence="3" type="ORF">E0W69_014970</name>
</gene>
<organism evidence="3 4">
    <name type="scientific">Rhizosphaericola mali</name>
    <dbReference type="NCBI Taxonomy" id="2545455"/>
    <lineage>
        <taxon>Bacteria</taxon>
        <taxon>Pseudomonadati</taxon>
        <taxon>Bacteroidota</taxon>
        <taxon>Chitinophagia</taxon>
        <taxon>Chitinophagales</taxon>
        <taxon>Chitinophagaceae</taxon>
        <taxon>Rhizosphaericola</taxon>
    </lineage>
</organism>
<keyword evidence="4" id="KW-1185">Reference proteome</keyword>
<dbReference type="AlphaFoldDB" id="A0A5P2G276"/>
<dbReference type="OrthoDB" id="606930at2"/>
<dbReference type="InterPro" id="IPR037066">
    <property type="entry name" value="Plug_dom_sf"/>
</dbReference>
<dbReference type="Gene3D" id="2.170.130.10">
    <property type="entry name" value="TonB-dependent receptor, plug domain"/>
    <property type="match status" value="1"/>
</dbReference>
<dbReference type="Pfam" id="PF13620">
    <property type="entry name" value="CarboxypepD_reg"/>
    <property type="match status" value="1"/>
</dbReference>
<dbReference type="Proteomes" id="UP000292424">
    <property type="component" value="Chromosome"/>
</dbReference>
<accession>A0A5P2G276</accession>
<evidence type="ECO:0000313" key="4">
    <source>
        <dbReference type="Proteomes" id="UP000292424"/>
    </source>
</evidence>
<dbReference type="SUPFAM" id="SSF56935">
    <property type="entry name" value="Porins"/>
    <property type="match status" value="1"/>
</dbReference>
<protein>
    <submittedName>
        <fullName evidence="3">Outer membrane beta-barrel protein</fullName>
    </submittedName>
</protein>
<name>A0A5P2G276_9BACT</name>
<dbReference type="InterPro" id="IPR008969">
    <property type="entry name" value="CarboxyPept-like_regulatory"/>
</dbReference>
<evidence type="ECO:0000259" key="2">
    <source>
        <dbReference type="Pfam" id="PF14905"/>
    </source>
</evidence>
<dbReference type="EMBL" id="CP044016">
    <property type="protein sequence ID" value="QES89904.1"/>
    <property type="molecule type" value="Genomic_DNA"/>
</dbReference>
<dbReference type="Gene3D" id="2.60.40.1120">
    <property type="entry name" value="Carboxypeptidase-like, regulatory domain"/>
    <property type="match status" value="1"/>
</dbReference>
<feature type="domain" description="Outer membrane protein beta-barrel" evidence="2">
    <location>
        <begin position="474"/>
        <end position="917"/>
    </location>
</feature>